<dbReference type="PANTHER" id="PTHR34853:SF1">
    <property type="entry name" value="LIPASE 5"/>
    <property type="match status" value="1"/>
</dbReference>
<dbReference type="Pfam" id="PF03583">
    <property type="entry name" value="LIP"/>
    <property type="match status" value="1"/>
</dbReference>
<dbReference type="InterPro" id="IPR005152">
    <property type="entry name" value="Lipase_secreted"/>
</dbReference>
<dbReference type="PANTHER" id="PTHR34853">
    <property type="match status" value="1"/>
</dbReference>
<name>A0ABX5RM71_9BURK</name>
<dbReference type="EMBL" id="CP036401">
    <property type="protein sequence ID" value="QBH99676.1"/>
    <property type="molecule type" value="Genomic_DNA"/>
</dbReference>
<gene>
    <name evidence="1" type="ORF">EYF70_01590</name>
</gene>
<evidence type="ECO:0000313" key="2">
    <source>
        <dbReference type="Proteomes" id="UP000292307"/>
    </source>
</evidence>
<accession>A0ABX5RM71</accession>
<dbReference type="Gene3D" id="3.40.50.1820">
    <property type="entry name" value="alpha/beta hydrolase"/>
    <property type="match status" value="2"/>
</dbReference>
<dbReference type="SUPFAM" id="SSF53474">
    <property type="entry name" value="alpha/beta-Hydrolases"/>
    <property type="match status" value="1"/>
</dbReference>
<proteinExistence type="predicted"/>
<protein>
    <submittedName>
        <fullName evidence="1">Lipase</fullName>
    </submittedName>
</protein>
<evidence type="ECO:0000313" key="1">
    <source>
        <dbReference type="EMBL" id="QBH99676.1"/>
    </source>
</evidence>
<reference evidence="1 2" key="1">
    <citation type="submission" date="2019-02" db="EMBL/GenBank/DDBJ databases">
        <title>Draft Genome Sequences of Six Type Strains of the Genus Massilia.</title>
        <authorList>
            <person name="Miess H."/>
            <person name="Frediansyhah A."/>
            <person name="Gross H."/>
        </authorList>
    </citation>
    <scope>NUCLEOTIDE SEQUENCE [LARGE SCALE GENOMIC DNA]</scope>
    <source>
        <strain evidence="1 2">DSM 17472</strain>
    </source>
</reference>
<dbReference type="InterPro" id="IPR029058">
    <property type="entry name" value="AB_hydrolase_fold"/>
</dbReference>
<organism evidence="1 2">
    <name type="scientific">Pseudoduganella albidiflava</name>
    <dbReference type="NCBI Taxonomy" id="321983"/>
    <lineage>
        <taxon>Bacteria</taxon>
        <taxon>Pseudomonadati</taxon>
        <taxon>Pseudomonadota</taxon>
        <taxon>Betaproteobacteria</taxon>
        <taxon>Burkholderiales</taxon>
        <taxon>Oxalobacteraceae</taxon>
        <taxon>Telluria group</taxon>
        <taxon>Pseudoduganella</taxon>
    </lineage>
</organism>
<sequence>MQRQRQLAAGAQSRGPALFHGSPAFLRDCLLLPSASAEVPARMVRRKMDLISDCLIFNDTIQETRMNLITTMHRCLRLLLLSVPLAAAAAAGADTRMPVVAGTDFWNVYGTPPAGRQAGDIVQVQKRTDAPKGASGWNVVYVSETAPGRLAYVSGEIYLPRGAGEAQRDVVLWNHETAGLADACAPSRRSTREGGHDRVPALAALLARGYVVVMSDYPGLGLPGQAFYMAGQPNARASLDMLRVARNFPGARASNRYVMYGWSQGGQTTMWAESIAAAYAPEFTGLGAALVAPAVRIRDLTLNSMTTAENAGYVISTLPGIQASFPELRYRDFLAPEAMEQLPVLANGCFDVWSAAAGVQDAYQPDAIVPGSPWWNAMTAVDDFAPKGTMPFAIYQGSADTTTPPNLTLRERTALCSAGNAVDYHLFEGLDHSAVVPEAAARLPGWFADRFAGKAAHNGCAVP</sequence>
<keyword evidence="2" id="KW-1185">Reference proteome</keyword>
<dbReference type="Proteomes" id="UP000292307">
    <property type="component" value="Chromosome"/>
</dbReference>